<dbReference type="PANTHER" id="PTHR42834:SF1">
    <property type="entry name" value="ENDONUCLEASE_EXONUCLEASE_PHOSPHATASE FAMILY PROTEIN (AFU_ORTHOLOGUE AFUA_3G09210)"/>
    <property type="match status" value="1"/>
</dbReference>
<dbReference type="InterPro" id="IPR036691">
    <property type="entry name" value="Endo/exonu/phosph_ase_sf"/>
</dbReference>
<name>A0AB33IN58_9BACT</name>
<organism evidence="2">
    <name type="scientific">Prevotella sp. GTC17253</name>
    <dbReference type="NCBI Taxonomy" id="3236793"/>
    <lineage>
        <taxon>Bacteria</taxon>
        <taxon>Pseudomonadati</taxon>
        <taxon>Bacteroidota</taxon>
        <taxon>Bacteroidia</taxon>
        <taxon>Bacteroidales</taxon>
        <taxon>Prevotellaceae</taxon>
        <taxon>Prevotella</taxon>
    </lineage>
</organism>
<keyword evidence="2" id="KW-0378">Hydrolase</keyword>
<gene>
    <name evidence="2" type="ORF">GTC17253_09320</name>
</gene>
<dbReference type="AlphaFoldDB" id="A0AB33IN58"/>
<dbReference type="EMBL" id="AP035785">
    <property type="protein sequence ID" value="BFO70966.1"/>
    <property type="molecule type" value="Genomic_DNA"/>
</dbReference>
<evidence type="ECO:0000313" key="2">
    <source>
        <dbReference type="EMBL" id="BFO70966.1"/>
    </source>
</evidence>
<protein>
    <submittedName>
        <fullName evidence="2">Endonuclease</fullName>
    </submittedName>
</protein>
<accession>A0AB33IN58</accession>
<keyword evidence="2" id="KW-0255">Endonuclease</keyword>
<proteinExistence type="predicted"/>
<dbReference type="PANTHER" id="PTHR42834">
    <property type="entry name" value="ENDONUCLEASE/EXONUCLEASE/PHOSPHATASE FAMILY PROTEIN (AFU_ORTHOLOGUE AFUA_3G09210)"/>
    <property type="match status" value="1"/>
</dbReference>
<reference evidence="2" key="1">
    <citation type="submission" date="2024-07" db="EMBL/GenBank/DDBJ databases">
        <title>Complete genome sequence of Prevotella sp. YM-2024 GTC17253.</title>
        <authorList>
            <person name="Hayashi M."/>
            <person name="Muto Y."/>
            <person name="Tanaka K."/>
            <person name="Niwa H."/>
        </authorList>
    </citation>
    <scope>NUCLEOTIDE SEQUENCE</scope>
    <source>
        <strain evidence="2">GTC17253</strain>
    </source>
</reference>
<dbReference type="InterPro" id="IPR005135">
    <property type="entry name" value="Endo/exonuclease/phosphatase"/>
</dbReference>
<dbReference type="SUPFAM" id="SSF56219">
    <property type="entry name" value="DNase I-like"/>
    <property type="match status" value="1"/>
</dbReference>
<dbReference type="GO" id="GO:0004519">
    <property type="term" value="F:endonuclease activity"/>
    <property type="evidence" value="ECO:0007669"/>
    <property type="project" value="UniProtKB-KW"/>
</dbReference>
<sequence length="317" mass="35911">MALLTLLLSIFTFVELNTENLFDTQHDSLKNDTEFLPESYHYWNAKRYWNKLNHIGQEIIACGGDSAGWSLPDMVALCEVENDTVMRDLTKRSLLSKARYEYFMTDSPDERGIDVALLYSPFSFRPIQHRSIRIQPIEGMRLTRDILYVSGQLADDDTLHVFVVHAPSRSGGEVHSRPFRMVVAERLISAVDSIRALSPDARIIVAGDFNDYVGDKSLVYIGEQGLQDVSENATGTHGAKGTYRYKGMWGSLDHIFCSRSMQSALDSCYIFDAPFLLTDDERYGGVQPRRNFNGAKYNNGFSDHLPLVARFRIGVEE</sequence>
<dbReference type="Gene3D" id="3.60.10.10">
    <property type="entry name" value="Endonuclease/exonuclease/phosphatase"/>
    <property type="match status" value="1"/>
</dbReference>
<dbReference type="Pfam" id="PF19580">
    <property type="entry name" value="Exo_endo_phos_3"/>
    <property type="match status" value="1"/>
</dbReference>
<keyword evidence="2" id="KW-0540">Nuclease</keyword>
<feature type="domain" description="Endonuclease/exonuclease/phosphatase" evidence="1">
    <location>
        <begin position="16"/>
        <end position="308"/>
    </location>
</feature>
<evidence type="ECO:0000259" key="1">
    <source>
        <dbReference type="Pfam" id="PF19580"/>
    </source>
</evidence>